<evidence type="ECO:0000259" key="4">
    <source>
        <dbReference type="PROSITE" id="PS50055"/>
    </source>
</evidence>
<dbReference type="SMART" id="SM00450">
    <property type="entry name" value="RHOD"/>
    <property type="match status" value="1"/>
</dbReference>
<dbReference type="PROSITE" id="PS50055">
    <property type="entry name" value="TYR_PHOSPHATASE_PTP"/>
    <property type="match status" value="1"/>
</dbReference>
<dbReference type="InterPro" id="IPR003595">
    <property type="entry name" value="Tyr_Pase_cat"/>
</dbReference>
<dbReference type="InterPro" id="IPR016130">
    <property type="entry name" value="Tyr_Pase_AS"/>
</dbReference>
<dbReference type="PROSITE" id="PS50056">
    <property type="entry name" value="TYR_PHOSPHATASE_2"/>
    <property type="match status" value="1"/>
</dbReference>
<gene>
    <name evidence="7" type="ORF">GLX27_002919</name>
</gene>
<organism evidence="7 8">
    <name type="scientific">Malassezia furfur</name>
    <name type="common">Pityriasis versicolor infection agent</name>
    <name type="synonym">Pityrosporum furfur</name>
    <dbReference type="NCBI Taxonomy" id="55194"/>
    <lineage>
        <taxon>Eukaryota</taxon>
        <taxon>Fungi</taxon>
        <taxon>Dikarya</taxon>
        <taxon>Basidiomycota</taxon>
        <taxon>Ustilaginomycotina</taxon>
        <taxon>Malasseziomycetes</taxon>
        <taxon>Malasseziales</taxon>
        <taxon>Malasseziaceae</taxon>
        <taxon>Malassezia</taxon>
    </lineage>
</organism>
<feature type="domain" description="Tyrosine specific protein phosphatases" evidence="5">
    <location>
        <begin position="685"/>
        <end position="787"/>
    </location>
</feature>
<feature type="compositionally biased region" description="Low complexity" evidence="3">
    <location>
        <begin position="30"/>
        <end position="44"/>
    </location>
</feature>
<feature type="region of interest" description="Disordered" evidence="3">
    <location>
        <begin position="1"/>
        <end position="212"/>
    </location>
</feature>
<dbReference type="SMART" id="SM00404">
    <property type="entry name" value="PTPc_motif"/>
    <property type="match status" value="1"/>
</dbReference>
<dbReference type="SUPFAM" id="SSF52821">
    <property type="entry name" value="Rhodanese/Cell cycle control phosphatase"/>
    <property type="match status" value="1"/>
</dbReference>
<keyword evidence="7" id="KW-0378">Hydrolase</keyword>
<dbReference type="PROSITE" id="PS00383">
    <property type="entry name" value="TYR_PHOSPHATASE_1"/>
    <property type="match status" value="1"/>
</dbReference>
<dbReference type="InterPro" id="IPR029021">
    <property type="entry name" value="Prot-tyrosine_phosphatase-like"/>
</dbReference>
<sequence length="802" mass="86340">MADGPPGRAFAADPSRGEQPNGPPDYFTLPVAPEAPAAAAVASPERAEPVVPPDHPWAAVLAPPALGGRTPNAPTMPRTPLTLPRTPLALPRTPGIVPPAAEAQAPKDVPPASSGFLGVPGMPAASAPSTEPTKLAPPPTLEAPRPSPGKPGFFPTLPPDAGKRPSSAPNLSVPTLRLPGQGGAVPSGAALPQGALAARRPQARTPPPNIPEVASGRIQSLTAAALVERLHAEDPLLVVDIRPATAFARGHIRDSVNLCAPSTLLKRKEFTLERLETQMLDPGAERERFAAWRTHTSNAWVVALDTDAVSATSMGRSTSGGGGPCLVGLLCKFAQEDYPGRLCWLHGGFTAFQALAEAKPLIVREEVQAVRAQSLPVSPEIVRPRGLSLEAFRLPTCDAQAPAQAANPFFDNIRQNLELACGITDVVPLEPGELSDAQKARLPAFLQSLLALPPKKRAEHLAELFYRIEKSEQERLQGVMRRHSHGDARADSARLSARAAHPQTPTEREVAEDAGFPLSITAALERGMDNRYRNLWTFEHSRVKLSHPLDPNDPGSNYVNASFVNPLRHRGSHRVSIATQAPLPVTFLAFWEAIWEQNTHVIVMLAREFEAGRLQCHNYWTFASPQLSVEVEREEPLTRADLGLGGDAHVALHRVLVVRRGDASRRVHQFQYLGWPDHSVPDSADELLALSARADAARGAHDGPMVVHCSAGIGRTGTQIIIDAVLHYLRRTQARLDAADRGTTDRDAADVRAARDAWYGSTDIIFEALSVMREQRMSVVQTVRQYVFIYLAVIHALAGSCT</sequence>
<name>A0ABY8ERN0_MALFU</name>
<dbReference type="PRINTS" id="PR00700">
    <property type="entry name" value="PRTYPHPHTASE"/>
</dbReference>
<evidence type="ECO:0000313" key="7">
    <source>
        <dbReference type="EMBL" id="WFD48251.1"/>
    </source>
</evidence>
<feature type="domain" description="Tyrosine-protein phosphatase" evidence="4">
    <location>
        <begin position="530"/>
        <end position="796"/>
    </location>
</feature>
<dbReference type="Gene3D" id="3.40.250.10">
    <property type="entry name" value="Rhodanese-like domain"/>
    <property type="match status" value="1"/>
</dbReference>
<feature type="compositionally biased region" description="Low complexity" evidence="3">
    <location>
        <begin position="75"/>
        <end position="94"/>
    </location>
</feature>
<evidence type="ECO:0000259" key="5">
    <source>
        <dbReference type="PROSITE" id="PS50056"/>
    </source>
</evidence>
<comment type="similarity">
    <text evidence="1">Belongs to the protein-tyrosine phosphatase family. Non-receptor class subfamily.</text>
</comment>
<dbReference type="Gene3D" id="3.90.190.10">
    <property type="entry name" value="Protein tyrosine phosphatase superfamily"/>
    <property type="match status" value="1"/>
</dbReference>
<evidence type="ECO:0000256" key="2">
    <source>
        <dbReference type="ARBA" id="ARBA00013064"/>
    </source>
</evidence>
<dbReference type="SUPFAM" id="SSF52799">
    <property type="entry name" value="(Phosphotyrosine protein) phosphatases II"/>
    <property type="match status" value="1"/>
</dbReference>
<proteinExistence type="inferred from homology"/>
<dbReference type="Pfam" id="PF00581">
    <property type="entry name" value="Rhodanese"/>
    <property type="match status" value="1"/>
</dbReference>
<dbReference type="SMART" id="SM00194">
    <property type="entry name" value="PTPc"/>
    <property type="match status" value="1"/>
</dbReference>
<protein>
    <recommendedName>
        <fullName evidence="2">protein-tyrosine-phosphatase</fullName>
        <ecNumber evidence="2">3.1.3.48</ecNumber>
    </recommendedName>
</protein>
<evidence type="ECO:0000256" key="3">
    <source>
        <dbReference type="SAM" id="MobiDB-lite"/>
    </source>
</evidence>
<dbReference type="PROSITE" id="PS50206">
    <property type="entry name" value="RHODANESE_3"/>
    <property type="match status" value="1"/>
</dbReference>
<dbReference type="InterPro" id="IPR000242">
    <property type="entry name" value="PTP_cat"/>
</dbReference>
<dbReference type="PANTHER" id="PTHR19134">
    <property type="entry name" value="RECEPTOR-TYPE TYROSINE-PROTEIN PHOSPHATASE"/>
    <property type="match status" value="1"/>
</dbReference>
<dbReference type="InterPro" id="IPR050348">
    <property type="entry name" value="Protein-Tyr_Phosphatase"/>
</dbReference>
<dbReference type="Proteomes" id="UP000818624">
    <property type="component" value="Chromosome 3"/>
</dbReference>
<dbReference type="GO" id="GO:0004725">
    <property type="term" value="F:protein tyrosine phosphatase activity"/>
    <property type="evidence" value="ECO:0007669"/>
    <property type="project" value="UniProtKB-EC"/>
</dbReference>
<feature type="region of interest" description="Disordered" evidence="3">
    <location>
        <begin position="479"/>
        <end position="511"/>
    </location>
</feature>
<evidence type="ECO:0000259" key="6">
    <source>
        <dbReference type="PROSITE" id="PS50206"/>
    </source>
</evidence>
<feature type="compositionally biased region" description="Pro residues" evidence="3">
    <location>
        <begin position="135"/>
        <end position="149"/>
    </location>
</feature>
<dbReference type="EC" id="3.1.3.48" evidence="2"/>
<reference evidence="7 8" key="1">
    <citation type="journal article" date="2020" name="Elife">
        <title>Loss of centromere function drives karyotype evolution in closely related Malassezia species.</title>
        <authorList>
            <person name="Sankaranarayanan S.R."/>
            <person name="Ianiri G."/>
            <person name="Coelho M.A."/>
            <person name="Reza M.H."/>
            <person name="Thimmappa B.C."/>
            <person name="Ganguly P."/>
            <person name="Vadnala R.N."/>
            <person name="Sun S."/>
            <person name="Siddharthan R."/>
            <person name="Tellgren-Roth C."/>
            <person name="Dawson T.L."/>
            <person name="Heitman J."/>
            <person name="Sanyal K."/>
        </authorList>
    </citation>
    <scope>NUCLEOTIDE SEQUENCE [LARGE SCALE GENOMIC DNA]</scope>
    <source>
        <strain evidence="7">CBS14141</strain>
    </source>
</reference>
<dbReference type="InterPro" id="IPR000387">
    <property type="entry name" value="Tyr_Pase_dom"/>
</dbReference>
<accession>A0ABY8ERN0</accession>
<dbReference type="EMBL" id="CP046236">
    <property type="protein sequence ID" value="WFD48251.1"/>
    <property type="molecule type" value="Genomic_DNA"/>
</dbReference>
<evidence type="ECO:0000313" key="8">
    <source>
        <dbReference type="Proteomes" id="UP000818624"/>
    </source>
</evidence>
<dbReference type="CDD" id="cd18533">
    <property type="entry name" value="PTP_fungal"/>
    <property type="match status" value="1"/>
</dbReference>
<dbReference type="PANTHER" id="PTHR19134:SF561">
    <property type="entry name" value="PROTEIN TYROSINE PHOSPHATASE 36E, ISOFORM A"/>
    <property type="match status" value="1"/>
</dbReference>
<dbReference type="InterPro" id="IPR036873">
    <property type="entry name" value="Rhodanese-like_dom_sf"/>
</dbReference>
<feature type="domain" description="Rhodanese" evidence="6">
    <location>
        <begin position="232"/>
        <end position="357"/>
    </location>
</feature>
<dbReference type="InterPro" id="IPR001763">
    <property type="entry name" value="Rhodanese-like_dom"/>
</dbReference>
<dbReference type="Pfam" id="PF00102">
    <property type="entry name" value="Y_phosphatase"/>
    <property type="match status" value="1"/>
</dbReference>
<keyword evidence="8" id="KW-1185">Reference proteome</keyword>
<evidence type="ECO:0000256" key="1">
    <source>
        <dbReference type="ARBA" id="ARBA00009649"/>
    </source>
</evidence>